<evidence type="ECO:0008006" key="3">
    <source>
        <dbReference type="Google" id="ProtNLM"/>
    </source>
</evidence>
<dbReference type="Proteomes" id="UP001430796">
    <property type="component" value="Unassembled WGS sequence"/>
</dbReference>
<proteinExistence type="predicted"/>
<organism evidence="1 2">
    <name type="scientific">Marilutibacter chinensis</name>
    <dbReference type="NCBI Taxonomy" id="2912247"/>
    <lineage>
        <taxon>Bacteria</taxon>
        <taxon>Pseudomonadati</taxon>
        <taxon>Pseudomonadota</taxon>
        <taxon>Gammaproteobacteria</taxon>
        <taxon>Lysobacterales</taxon>
        <taxon>Lysobacteraceae</taxon>
        <taxon>Marilutibacter</taxon>
    </lineage>
</organism>
<dbReference type="RefSeq" id="WP_237053335.1">
    <property type="nucleotide sequence ID" value="NZ_JAKJPO010000001.1"/>
</dbReference>
<reference evidence="1 2" key="3">
    <citation type="submission" date="2022-01" db="EMBL/GenBank/DDBJ databases">
        <authorList>
            <person name="Zhou L.Y."/>
        </authorList>
    </citation>
    <scope>NUCLEOTIDE SEQUENCE [LARGE SCALE GENOMIC DNA]</scope>
    <source>
        <strain evidence="1 2">TLK-CK17</strain>
    </source>
</reference>
<evidence type="ECO:0000313" key="2">
    <source>
        <dbReference type="Proteomes" id="UP001430796"/>
    </source>
</evidence>
<reference evidence="2" key="1">
    <citation type="submission" date="2022-01" db="EMBL/GenBank/DDBJ databases">
        <title>Lysobacter chinensis sp. nov., a bacterium isolated from cow dung compost.</title>
        <authorList>
            <person name="Zhou L.Y."/>
        </authorList>
    </citation>
    <scope>NUCLEOTIDE SEQUENCE [LARGE SCALE GENOMIC DNA]</scope>
    <source>
        <strain evidence="2">TLK-CK17</strain>
    </source>
</reference>
<comment type="caution">
    <text evidence="1">The sequence shown here is derived from an EMBL/GenBank/DDBJ whole genome shotgun (WGS) entry which is preliminary data.</text>
</comment>
<accession>A0ABS9HQR1</accession>
<name>A0ABS9HQR1_9GAMM</name>
<keyword evidence="2" id="KW-1185">Reference proteome</keyword>
<reference evidence="1 2" key="2">
    <citation type="submission" date="2022-01" db="EMBL/GenBank/DDBJ databases">
        <title>Lysobacter chinensis sp. nov., a bacterium isolated from cow dung compost.</title>
        <authorList>
            <person name="Liu Y."/>
        </authorList>
    </citation>
    <scope>NUCLEOTIDE SEQUENCE [LARGE SCALE GENOMIC DNA]</scope>
    <source>
        <strain evidence="1 2">TLK-CK17</strain>
    </source>
</reference>
<protein>
    <recommendedName>
        <fullName evidence="3">CEL-III C-terminal domain-containing protein</fullName>
    </recommendedName>
</protein>
<evidence type="ECO:0000313" key="1">
    <source>
        <dbReference type="EMBL" id="MCF7220988.1"/>
    </source>
</evidence>
<dbReference type="EMBL" id="JAKJPO010000001">
    <property type="protein sequence ID" value="MCF7220988.1"/>
    <property type="molecule type" value="Genomic_DNA"/>
</dbReference>
<sequence>MKIPAWFAANYTGNSGSNNASWPADVWVNPTPAEGASLAAAEAAATWTYNEYPGSSHPGGNYPLDFNRDGFYHSQCTSYTHEGNVKFGYAESFTCVPFMGMHYCDYSSHNITVSYEVCRLECESTLRGKSNYPYVWQRDVTPPSQSSTVCTGQPGCVVNTYLPAPPACTSDTAGQVIENVRWHHAFGSGQVAWRTVRLTCITSVTD</sequence>
<gene>
    <name evidence="1" type="ORF">L3V18_04190</name>
</gene>